<dbReference type="AlphaFoldDB" id="A0A225VTE6"/>
<evidence type="ECO:0000313" key="2">
    <source>
        <dbReference type="EMBL" id="OWZ08706.1"/>
    </source>
</evidence>
<evidence type="ECO:0000313" key="3">
    <source>
        <dbReference type="Proteomes" id="UP000198211"/>
    </source>
</evidence>
<feature type="compositionally biased region" description="Polar residues" evidence="1">
    <location>
        <begin position="71"/>
        <end position="92"/>
    </location>
</feature>
<reference evidence="3" key="1">
    <citation type="submission" date="2017-03" db="EMBL/GenBank/DDBJ databases">
        <title>Phytopthora megakarya and P. palmivora, two closely related causual agents of cacao black pod achieved similar genome size and gene model numbers by different mechanisms.</title>
        <authorList>
            <person name="Ali S."/>
            <person name="Shao J."/>
            <person name="Larry D.J."/>
            <person name="Kronmiller B."/>
            <person name="Shen D."/>
            <person name="Strem M.D."/>
            <person name="Melnick R.L."/>
            <person name="Guiltinan M.J."/>
            <person name="Tyler B.M."/>
            <person name="Meinhardt L.W."/>
            <person name="Bailey B.A."/>
        </authorList>
    </citation>
    <scope>NUCLEOTIDE SEQUENCE [LARGE SCALE GENOMIC DNA]</scope>
    <source>
        <strain evidence="3">zdho120</strain>
    </source>
</reference>
<feature type="region of interest" description="Disordered" evidence="1">
    <location>
        <begin position="71"/>
        <end position="106"/>
    </location>
</feature>
<dbReference type="Proteomes" id="UP000198211">
    <property type="component" value="Unassembled WGS sequence"/>
</dbReference>
<accession>A0A225VTE6</accession>
<organism evidence="2 3">
    <name type="scientific">Phytophthora megakarya</name>
    <dbReference type="NCBI Taxonomy" id="4795"/>
    <lineage>
        <taxon>Eukaryota</taxon>
        <taxon>Sar</taxon>
        <taxon>Stramenopiles</taxon>
        <taxon>Oomycota</taxon>
        <taxon>Peronosporomycetes</taxon>
        <taxon>Peronosporales</taxon>
        <taxon>Peronosporaceae</taxon>
        <taxon>Phytophthora</taxon>
    </lineage>
</organism>
<comment type="caution">
    <text evidence="2">The sequence shown here is derived from an EMBL/GenBank/DDBJ whole genome shotgun (WGS) entry which is preliminary data.</text>
</comment>
<keyword evidence="3" id="KW-1185">Reference proteome</keyword>
<dbReference type="OrthoDB" id="92483at2759"/>
<dbReference type="EMBL" id="NBNE01003051">
    <property type="protein sequence ID" value="OWZ08706.1"/>
    <property type="molecule type" value="Genomic_DNA"/>
</dbReference>
<gene>
    <name evidence="2" type="ORF">PHMEG_00018708</name>
</gene>
<sequence length="624" mass="70300">MQWEQSDLVLVAYWINSILKSFREELERNTSDGSLIKLRCTEEDADFRQILTTIHQRQVAEIRAALSISNPKKLPTTSKPVPSSQPHNISQRRVQRESKSESSIPPDVYAQLPVQDGKRLCLRFLSNAGYRANNGTSCHDVSPQDGLTLFQKSSTPSFAITSLNVLVDLNLNTLFCDAKNGTILGVVRDISHRGTMKNVPHQLIPSVCTCRQLLILRSNFHPYQHFTNLVPPRCHLRVWLVQLISQKIRAYRDTTIVQIFTVKISLRCLRLSVALRKLGLHTPSKSYSRAGALNTTAKSTLSAFVREHQLGLAETVRIYRNETSQDSRPNKTLDPSRLKVLLKGYPHLSVLLDIARHGISPVWHNSNRQTSCPPNNHLSFTRHQAAALRSVNTGQASGHFLVVDASIMDMWPNVHCSPFGAVEKSDVDPCLEVRLIHDLSFPNGSSTNELLDKSCLPEVDYAYVTVLAARIEDLASRYPQSSIKMLKGDVKGAYRHLMTNANHVHQMAGLIRSLDALIIDLAAPFGWSGSPQYYDDNTPFFGYEWVDDHVMIEIDSQDRLLLAESTLRHAMLAVLGSRSINEAKFTSWLTRLTVLGLTWDTVHRSLSIHKPRLTKDVLELKIYR</sequence>
<protein>
    <submittedName>
        <fullName evidence="2">Uncharacterized protein</fullName>
    </submittedName>
</protein>
<proteinExistence type="predicted"/>
<evidence type="ECO:0000256" key="1">
    <source>
        <dbReference type="SAM" id="MobiDB-lite"/>
    </source>
</evidence>
<name>A0A225VTE6_9STRA</name>